<dbReference type="CDD" id="cd00839">
    <property type="entry name" value="MPP_PAPs"/>
    <property type="match status" value="1"/>
</dbReference>
<evidence type="ECO:0000259" key="4">
    <source>
        <dbReference type="Pfam" id="PF00149"/>
    </source>
</evidence>
<evidence type="ECO:0000259" key="5">
    <source>
        <dbReference type="Pfam" id="PF14008"/>
    </source>
</evidence>
<sequence length="443" mass="51330">MYTFALFLLFGLALEIKTQTTTPEQVHLSYGVDPTQMLVTWSSMAPYAVNPVCNYCVSKQSLTMKAYGTSKKFVDGGKGKHTQYIHRVALIKLQPGTMYNYQCGDGKSMTKIFNFTAMRDDADWGPQIAMYGDLGLKNGQSVKRLKDDTQKGMYDAIFHIGDFAYDLDTQNASYGDEFLREMESLAAQLPYMTCPGNHEYHNFSNYKNRFTMPTDEYGDRMFYSFNMGPAHIISLSTEYYFFIYYGIMQPVHQYKWLEKDLQEANKPENRAKRPWIITMGHRPMYCSNKDHDDCTRHESLVRIGIPLIHAYGLEKLFYDYGVDLALWAHEHSYERLWPIYDRQVYNGSLAEPYTNPKAPVHIITGSAGCQENHDDFKNNTASWSAFRSNDYGYTRMHIMNKTHLYLEQVSDDKGGKIIDSITTKKRSSWVIFEERNTTKEYKT</sequence>
<keyword evidence="8" id="KW-1185">Reference proteome</keyword>
<evidence type="ECO:0000256" key="3">
    <source>
        <dbReference type="RuleBase" id="RU361203"/>
    </source>
</evidence>
<dbReference type="InterPro" id="IPR025733">
    <property type="entry name" value="PAPs_C"/>
</dbReference>
<keyword evidence="2" id="KW-0325">Glycoprotein</keyword>
<evidence type="ECO:0000259" key="6">
    <source>
        <dbReference type="Pfam" id="PF16656"/>
    </source>
</evidence>
<comment type="similarity">
    <text evidence="3">Belongs to the metallophosphoesterase superfamily. Purple acid phosphatase family.</text>
</comment>
<comment type="catalytic activity">
    <reaction evidence="3">
        <text>a phosphate monoester + H2O = an alcohol + phosphate</text>
        <dbReference type="Rhea" id="RHEA:15017"/>
        <dbReference type="ChEBI" id="CHEBI:15377"/>
        <dbReference type="ChEBI" id="CHEBI:30879"/>
        <dbReference type="ChEBI" id="CHEBI:43474"/>
        <dbReference type="ChEBI" id="CHEBI:67140"/>
        <dbReference type="EC" id="3.1.3.2"/>
    </reaction>
</comment>
<comment type="caution">
    <text evidence="7">The sequence shown here is derived from an EMBL/GenBank/DDBJ whole genome shotgun (WGS) entry which is preliminary data.</text>
</comment>
<feature type="domain" description="Purple acid phosphatase C-terminal" evidence="5">
    <location>
        <begin position="358"/>
        <end position="420"/>
    </location>
</feature>
<dbReference type="InterPro" id="IPR004843">
    <property type="entry name" value="Calcineurin-like_PHP"/>
</dbReference>
<dbReference type="Pfam" id="PF16656">
    <property type="entry name" value="Pur_ac_phosph_N"/>
    <property type="match status" value="1"/>
</dbReference>
<accession>A0ABQ9EUH9</accession>
<dbReference type="InterPro" id="IPR015914">
    <property type="entry name" value="PAPs_N"/>
</dbReference>
<evidence type="ECO:0000256" key="1">
    <source>
        <dbReference type="ARBA" id="ARBA00022729"/>
    </source>
</evidence>
<name>A0ABQ9EUH9_TEGGR</name>
<organism evidence="7 8">
    <name type="scientific">Tegillarca granosa</name>
    <name type="common">Malaysian cockle</name>
    <name type="synonym">Anadara granosa</name>
    <dbReference type="NCBI Taxonomy" id="220873"/>
    <lineage>
        <taxon>Eukaryota</taxon>
        <taxon>Metazoa</taxon>
        <taxon>Spiralia</taxon>
        <taxon>Lophotrochozoa</taxon>
        <taxon>Mollusca</taxon>
        <taxon>Bivalvia</taxon>
        <taxon>Autobranchia</taxon>
        <taxon>Pteriomorphia</taxon>
        <taxon>Arcoida</taxon>
        <taxon>Arcoidea</taxon>
        <taxon>Arcidae</taxon>
        <taxon>Tegillarca</taxon>
    </lineage>
</organism>
<dbReference type="Gene3D" id="3.60.21.10">
    <property type="match status" value="1"/>
</dbReference>
<reference evidence="7 8" key="1">
    <citation type="submission" date="2022-12" db="EMBL/GenBank/DDBJ databases">
        <title>Chromosome-level genome of Tegillarca granosa.</title>
        <authorList>
            <person name="Kim J."/>
        </authorList>
    </citation>
    <scope>NUCLEOTIDE SEQUENCE [LARGE SCALE GENOMIC DNA]</scope>
    <source>
        <strain evidence="7">Teg-2019</strain>
        <tissue evidence="7">Adductor muscle</tissue>
    </source>
</reference>
<keyword evidence="1 3" id="KW-0732">Signal</keyword>
<feature type="chain" id="PRO_5044953837" description="Purple acid phosphatase" evidence="3">
    <location>
        <begin position="21"/>
        <end position="443"/>
    </location>
</feature>
<dbReference type="PANTHER" id="PTHR45867">
    <property type="entry name" value="PURPLE ACID PHOSPHATASE"/>
    <property type="match status" value="1"/>
</dbReference>
<gene>
    <name evidence="7" type="ORF">KUTeg_013713</name>
</gene>
<dbReference type="EMBL" id="JARBDR010000657">
    <property type="protein sequence ID" value="KAJ8308839.1"/>
    <property type="molecule type" value="Genomic_DNA"/>
</dbReference>
<dbReference type="InterPro" id="IPR008963">
    <property type="entry name" value="Purple_acid_Pase-like_N"/>
</dbReference>
<dbReference type="SUPFAM" id="SSF49363">
    <property type="entry name" value="Purple acid phosphatase, N-terminal domain"/>
    <property type="match status" value="1"/>
</dbReference>
<evidence type="ECO:0000313" key="8">
    <source>
        <dbReference type="Proteomes" id="UP001217089"/>
    </source>
</evidence>
<dbReference type="EC" id="3.1.3.2" evidence="3"/>
<evidence type="ECO:0000313" key="7">
    <source>
        <dbReference type="EMBL" id="KAJ8308839.1"/>
    </source>
</evidence>
<protein>
    <recommendedName>
        <fullName evidence="3">Purple acid phosphatase</fullName>
        <ecNumber evidence="3">3.1.3.2</ecNumber>
    </recommendedName>
</protein>
<evidence type="ECO:0000256" key="2">
    <source>
        <dbReference type="ARBA" id="ARBA00023180"/>
    </source>
</evidence>
<dbReference type="PANTHER" id="PTHR45867:SF3">
    <property type="entry name" value="ACID PHOSPHATASE TYPE 7"/>
    <property type="match status" value="1"/>
</dbReference>
<dbReference type="InterPro" id="IPR029052">
    <property type="entry name" value="Metallo-depent_PP-like"/>
</dbReference>
<dbReference type="Gene3D" id="2.60.40.380">
    <property type="entry name" value="Purple acid phosphatase-like, N-terminal"/>
    <property type="match status" value="1"/>
</dbReference>
<dbReference type="Pfam" id="PF00149">
    <property type="entry name" value="Metallophos"/>
    <property type="match status" value="1"/>
</dbReference>
<proteinExistence type="inferred from homology"/>
<feature type="signal peptide" evidence="3">
    <location>
        <begin position="1"/>
        <end position="20"/>
    </location>
</feature>
<feature type="domain" description="Calcineurin-like phosphoesterase" evidence="4">
    <location>
        <begin position="131"/>
        <end position="333"/>
    </location>
</feature>
<dbReference type="Pfam" id="PF14008">
    <property type="entry name" value="Metallophos_C"/>
    <property type="match status" value="1"/>
</dbReference>
<dbReference type="InterPro" id="IPR041792">
    <property type="entry name" value="MPP_PAP"/>
</dbReference>
<dbReference type="SUPFAM" id="SSF56300">
    <property type="entry name" value="Metallo-dependent phosphatases"/>
    <property type="match status" value="1"/>
</dbReference>
<keyword evidence="3" id="KW-0378">Hydrolase</keyword>
<dbReference type="Proteomes" id="UP001217089">
    <property type="component" value="Unassembled WGS sequence"/>
</dbReference>
<feature type="domain" description="Purple acid phosphatase N-terminal" evidence="6">
    <location>
        <begin position="23"/>
        <end position="116"/>
    </location>
</feature>